<feature type="compositionally biased region" description="Basic and acidic residues" evidence="2">
    <location>
        <begin position="24"/>
        <end position="48"/>
    </location>
</feature>
<dbReference type="PANTHER" id="PTHR23158">
    <property type="entry name" value="MELANOMA INHIBITORY ACTIVITY-RELATED"/>
    <property type="match status" value="1"/>
</dbReference>
<feature type="compositionally biased region" description="Basic and acidic residues" evidence="2">
    <location>
        <begin position="80"/>
        <end position="100"/>
    </location>
</feature>
<protein>
    <submittedName>
        <fullName evidence="3">Uncharacterized protein</fullName>
    </submittedName>
</protein>
<name>A0ABN8Y2S4_RANTA</name>
<feature type="region of interest" description="Disordered" evidence="2">
    <location>
        <begin position="22"/>
        <end position="62"/>
    </location>
</feature>
<reference evidence="3" key="1">
    <citation type="submission" date="2023-04" db="EMBL/GenBank/DDBJ databases">
        <authorList>
            <consortium name="ELIXIR-Norway"/>
        </authorList>
    </citation>
    <scope>NUCLEOTIDE SEQUENCE [LARGE SCALE GENOMIC DNA]</scope>
</reference>
<dbReference type="PANTHER" id="PTHR23158:SF59">
    <property type="match status" value="1"/>
</dbReference>
<evidence type="ECO:0000256" key="2">
    <source>
        <dbReference type="SAM" id="MobiDB-lite"/>
    </source>
</evidence>
<evidence type="ECO:0000313" key="3">
    <source>
        <dbReference type="EMBL" id="CAI9154857.1"/>
    </source>
</evidence>
<accession>A0ABN8Y2S4</accession>
<dbReference type="InterPro" id="IPR051500">
    <property type="entry name" value="cTAGE_MIA/OTOR"/>
</dbReference>
<dbReference type="EMBL" id="OX459947">
    <property type="protein sequence ID" value="CAI9154857.1"/>
    <property type="molecule type" value="Genomic_DNA"/>
</dbReference>
<feature type="region of interest" description="Disordered" evidence="2">
    <location>
        <begin position="74"/>
        <end position="135"/>
    </location>
</feature>
<sequence length="135" mass="15612">MQRLLGDKRSQLKSLVEITLKTRYRPDLSREGPVERSNLEVGEKREAQSARPPGGLSEADLKGLTHAVNLKVSFKRKKKEKEEMSGKVYEKNQTNEERVGQRKRLKSEQASLRSEDAQLEREIQNLRQKPEMLPE</sequence>
<gene>
    <name evidence="3" type="ORF">MRATA1EN1_LOCUS3819</name>
</gene>
<evidence type="ECO:0000256" key="1">
    <source>
        <dbReference type="ARBA" id="ARBA00023054"/>
    </source>
</evidence>
<feature type="compositionally biased region" description="Basic and acidic residues" evidence="2">
    <location>
        <begin position="113"/>
        <end position="135"/>
    </location>
</feature>
<keyword evidence="1" id="KW-0175">Coiled coil</keyword>
<proteinExistence type="predicted"/>
<dbReference type="Proteomes" id="UP001176941">
    <property type="component" value="Chromosome 11"/>
</dbReference>
<organism evidence="3 4">
    <name type="scientific">Rangifer tarandus platyrhynchus</name>
    <name type="common">Svalbard reindeer</name>
    <dbReference type="NCBI Taxonomy" id="3082113"/>
    <lineage>
        <taxon>Eukaryota</taxon>
        <taxon>Metazoa</taxon>
        <taxon>Chordata</taxon>
        <taxon>Craniata</taxon>
        <taxon>Vertebrata</taxon>
        <taxon>Euteleostomi</taxon>
        <taxon>Mammalia</taxon>
        <taxon>Eutheria</taxon>
        <taxon>Laurasiatheria</taxon>
        <taxon>Artiodactyla</taxon>
        <taxon>Ruminantia</taxon>
        <taxon>Pecora</taxon>
        <taxon>Cervidae</taxon>
        <taxon>Odocoileinae</taxon>
        <taxon>Rangifer</taxon>
    </lineage>
</organism>
<keyword evidence="4" id="KW-1185">Reference proteome</keyword>
<evidence type="ECO:0000313" key="4">
    <source>
        <dbReference type="Proteomes" id="UP001176941"/>
    </source>
</evidence>